<evidence type="ECO:0000313" key="2">
    <source>
        <dbReference type="Proteomes" id="UP000219439"/>
    </source>
</evidence>
<dbReference type="AlphaFoldDB" id="A0A285PI35"/>
<protein>
    <submittedName>
        <fullName evidence="1">Uncharacterized protein</fullName>
    </submittedName>
</protein>
<organism evidence="1 2">
    <name type="scientific">Cohaesibacter gelatinilyticus</name>
    <dbReference type="NCBI Taxonomy" id="372072"/>
    <lineage>
        <taxon>Bacteria</taxon>
        <taxon>Pseudomonadati</taxon>
        <taxon>Pseudomonadota</taxon>
        <taxon>Alphaproteobacteria</taxon>
        <taxon>Hyphomicrobiales</taxon>
        <taxon>Cohaesibacteraceae</taxon>
    </lineage>
</organism>
<accession>A0A285PI35</accession>
<evidence type="ECO:0000313" key="1">
    <source>
        <dbReference type="EMBL" id="SNZ20907.1"/>
    </source>
</evidence>
<name>A0A285PI35_9HYPH</name>
<dbReference type="Proteomes" id="UP000219439">
    <property type="component" value="Unassembled WGS sequence"/>
</dbReference>
<gene>
    <name evidence="1" type="ORF">SAMN06265368_4020</name>
</gene>
<dbReference type="EMBL" id="OBEL01000006">
    <property type="protein sequence ID" value="SNZ20907.1"/>
    <property type="molecule type" value="Genomic_DNA"/>
</dbReference>
<reference evidence="1 2" key="1">
    <citation type="submission" date="2017-09" db="EMBL/GenBank/DDBJ databases">
        <authorList>
            <person name="Ehlers B."/>
            <person name="Leendertz F.H."/>
        </authorList>
    </citation>
    <scope>NUCLEOTIDE SEQUENCE [LARGE SCALE GENOMIC DNA]</scope>
    <source>
        <strain evidence="1 2">DSM 18289</strain>
    </source>
</reference>
<keyword evidence="2" id="KW-1185">Reference proteome</keyword>
<sequence>MVAGINYNMKTQKVDVVYDWREDFKDASIHGLSGAPLNVISWKLIPKMSETIIVFAGFNSIKKLDKSEQDVIEDYTRMLERIKLVTDHYICVGVPPIVHSKSDIWYPAGKKSVTQELHQ</sequence>
<proteinExistence type="predicted"/>